<evidence type="ECO:0000259" key="1">
    <source>
        <dbReference type="Pfam" id="PF09860"/>
    </source>
</evidence>
<dbReference type="STRING" id="1758689.SGUI_2065"/>
<accession>A0A1B1NDJ4</accession>
<reference evidence="2 3" key="1">
    <citation type="submission" date="2016-03" db="EMBL/GenBank/DDBJ databases">
        <title>Shallow-sea hydrothermal system.</title>
        <authorList>
            <person name="Tang K."/>
        </authorList>
    </citation>
    <scope>NUCLEOTIDE SEQUENCE [LARGE SCALE GENOMIC DNA]</scope>
    <source>
        <strain evidence="2 3">JLT9</strain>
    </source>
</reference>
<dbReference type="RefSeq" id="WP_066639774.1">
    <property type="nucleotide sequence ID" value="NZ_CP014989.1"/>
</dbReference>
<dbReference type="Proteomes" id="UP000092482">
    <property type="component" value="Chromosome"/>
</dbReference>
<protein>
    <submittedName>
        <fullName evidence="2">Transcriptional regulator, ArsR family</fullName>
    </submittedName>
</protein>
<organism evidence="2 3">
    <name type="scientific">Serinicoccus hydrothermalis</name>
    <dbReference type="NCBI Taxonomy" id="1758689"/>
    <lineage>
        <taxon>Bacteria</taxon>
        <taxon>Bacillati</taxon>
        <taxon>Actinomycetota</taxon>
        <taxon>Actinomycetes</taxon>
        <taxon>Micrococcales</taxon>
        <taxon>Ornithinimicrobiaceae</taxon>
        <taxon>Serinicoccus</taxon>
    </lineage>
</organism>
<gene>
    <name evidence="2" type="ORF">SGUI_2065</name>
</gene>
<dbReference type="InterPro" id="IPR018656">
    <property type="entry name" value="DUF2087"/>
</dbReference>
<dbReference type="Pfam" id="PF09860">
    <property type="entry name" value="DUF2087"/>
    <property type="match status" value="1"/>
</dbReference>
<dbReference type="PATRIC" id="fig|1758689.4.peg.2146"/>
<evidence type="ECO:0000313" key="3">
    <source>
        <dbReference type="Proteomes" id="UP000092482"/>
    </source>
</evidence>
<sequence length="161" mass="18250">MTTDADLKARVRERMARTGENYTTARTALLSSPPPRALVVDTDLAADRAVRSFFDGDRLRSIPTRRRPRAAVLMELLTRFERGRVYAEREVNEILATAHEDVASLRRELVDYRWFTRADGVYRVADEVPHRHPNEAQEVPTDEVARLARVPRAAAAAPGQE</sequence>
<keyword evidence="3" id="KW-1185">Reference proteome</keyword>
<dbReference type="AlphaFoldDB" id="A0A1B1NDJ4"/>
<name>A0A1B1NDJ4_9MICO</name>
<dbReference type="OrthoDB" id="529288at2"/>
<dbReference type="KEGG" id="serj:SGUI_2065"/>
<proteinExistence type="predicted"/>
<dbReference type="EMBL" id="CP014989">
    <property type="protein sequence ID" value="ANS79461.1"/>
    <property type="molecule type" value="Genomic_DNA"/>
</dbReference>
<feature type="domain" description="DUF2087" evidence="1">
    <location>
        <begin position="58"/>
        <end position="123"/>
    </location>
</feature>
<evidence type="ECO:0000313" key="2">
    <source>
        <dbReference type="EMBL" id="ANS79461.1"/>
    </source>
</evidence>